<gene>
    <name evidence="1" type="ORF">GWI72_08780</name>
</gene>
<dbReference type="Proteomes" id="UP000586722">
    <property type="component" value="Unassembled WGS sequence"/>
</dbReference>
<dbReference type="GO" id="GO:0004713">
    <property type="term" value="F:protein tyrosine kinase activity"/>
    <property type="evidence" value="ECO:0007669"/>
    <property type="project" value="TreeGrafter"/>
</dbReference>
<reference evidence="2" key="1">
    <citation type="submission" date="2020-01" db="EMBL/GenBank/DDBJ databases">
        <authorList>
            <person name="Fang Y."/>
            <person name="Sun R."/>
            <person name="Nie L."/>
            <person name="He J."/>
            <person name="Hao L."/>
            <person name="Wang L."/>
            <person name="Su S."/>
            <person name="Lv E."/>
            <person name="Zhang Z."/>
            <person name="Xie R."/>
            <person name="Liu H."/>
        </authorList>
    </citation>
    <scope>NUCLEOTIDE SEQUENCE [LARGE SCALE GENOMIC DNA]</scope>
    <source>
        <strain evidence="2">XCT-53</strain>
    </source>
</reference>
<dbReference type="PANTHER" id="PTHR32309">
    <property type="entry name" value="TYROSINE-PROTEIN KINASE"/>
    <property type="match status" value="1"/>
</dbReference>
<name>A0A7X5J863_9HYPH</name>
<proteinExistence type="predicted"/>
<sequence>MTDQQLKEPTMVKPESPSGFKTLSPANIAKPLQRLSRAPAGAFDHVSKDWKSRLRIGGWGSFIALVMVPTLFAFVYYAFIASDQYESEARFIVRSSEKPQVGGLGALLQTTGLGPAQEETYSVLDYMASRDALRDVQAVVDYQALMGRDFVDFLSAFPNMIDGATFEGMFDHYTRHVTPKHDTTSGISTVTVRAFTPEDAQAIATALLDNAEKLINRMNQRSREDSLTLARDEVRNAEQRVLDNQLRLKAFRVKEGIVDPEVASKAALELIGELTGEQAKLETQLRLIKEQTPSSVQIQVLQKRLDALVAQLDQERAKLVSQNGSLVGTYAEYEQLVLEQEFAAKALLTAQANLASARVEAARKQLYLERIVEPNAPDDARYPQRLLRILTVFMTFFLGYAIIWLLYVNAREHKH</sequence>
<dbReference type="InterPro" id="IPR050445">
    <property type="entry name" value="Bact_polysacc_biosynth/exp"/>
</dbReference>
<dbReference type="GO" id="GO:0005886">
    <property type="term" value="C:plasma membrane"/>
    <property type="evidence" value="ECO:0007669"/>
    <property type="project" value="TreeGrafter"/>
</dbReference>
<evidence type="ECO:0000313" key="2">
    <source>
        <dbReference type="Proteomes" id="UP000586722"/>
    </source>
</evidence>
<dbReference type="AlphaFoldDB" id="A0A7X5J863"/>
<keyword evidence="2" id="KW-1185">Reference proteome</keyword>
<dbReference type="PANTHER" id="PTHR32309:SF13">
    <property type="entry name" value="FERRIC ENTEROBACTIN TRANSPORT PROTEIN FEPE"/>
    <property type="match status" value="1"/>
</dbReference>
<dbReference type="RefSeq" id="WP_161673880.1">
    <property type="nucleotide sequence ID" value="NZ_JAABLP010000001.1"/>
</dbReference>
<organism evidence="1 2">
    <name type="scientific">Pannonibacter tanglangensis</name>
    <dbReference type="NCBI Taxonomy" id="2750084"/>
    <lineage>
        <taxon>Bacteria</taxon>
        <taxon>Pseudomonadati</taxon>
        <taxon>Pseudomonadota</taxon>
        <taxon>Alphaproteobacteria</taxon>
        <taxon>Hyphomicrobiales</taxon>
        <taxon>Stappiaceae</taxon>
        <taxon>Pannonibacter</taxon>
    </lineage>
</organism>
<protein>
    <submittedName>
        <fullName evidence="1">Uncharacterized protein</fullName>
    </submittedName>
</protein>
<accession>A0A7X5J863</accession>
<dbReference type="EMBL" id="JAABLQ010000001">
    <property type="protein sequence ID" value="NBN78359.1"/>
    <property type="molecule type" value="Genomic_DNA"/>
</dbReference>
<evidence type="ECO:0000313" key="1">
    <source>
        <dbReference type="EMBL" id="NBN78359.1"/>
    </source>
</evidence>
<comment type="caution">
    <text evidence="1">The sequence shown here is derived from an EMBL/GenBank/DDBJ whole genome shotgun (WGS) entry which is preliminary data.</text>
</comment>